<evidence type="ECO:0000259" key="3">
    <source>
        <dbReference type="PROSITE" id="PS51462"/>
    </source>
</evidence>
<dbReference type="PANTHER" id="PTHR43046">
    <property type="entry name" value="GDP-MANNOSE MANNOSYL HYDROLASE"/>
    <property type="match status" value="1"/>
</dbReference>
<dbReference type="InterPro" id="IPR015797">
    <property type="entry name" value="NUDIX_hydrolase-like_dom_sf"/>
</dbReference>
<dbReference type="EMBL" id="WINI01000001">
    <property type="protein sequence ID" value="MQQ99272.1"/>
    <property type="molecule type" value="Genomic_DNA"/>
</dbReference>
<dbReference type="RefSeq" id="WP_153232873.1">
    <property type="nucleotide sequence ID" value="NZ_WINI01000001.1"/>
</dbReference>
<evidence type="ECO:0000256" key="2">
    <source>
        <dbReference type="ARBA" id="ARBA00022801"/>
    </source>
</evidence>
<dbReference type="PROSITE" id="PS51462">
    <property type="entry name" value="NUDIX"/>
    <property type="match status" value="1"/>
</dbReference>
<dbReference type="Proteomes" id="UP000451565">
    <property type="component" value="Unassembled WGS sequence"/>
</dbReference>
<dbReference type="Gene3D" id="3.90.79.10">
    <property type="entry name" value="Nucleoside Triphosphate Pyrophosphohydrolase"/>
    <property type="match status" value="1"/>
</dbReference>
<keyword evidence="5" id="KW-1185">Reference proteome</keyword>
<dbReference type="PANTHER" id="PTHR43046:SF2">
    <property type="entry name" value="8-OXO-DGTP DIPHOSPHATASE-RELATED"/>
    <property type="match status" value="1"/>
</dbReference>
<evidence type="ECO:0000256" key="1">
    <source>
        <dbReference type="ARBA" id="ARBA00001946"/>
    </source>
</evidence>
<evidence type="ECO:0000313" key="5">
    <source>
        <dbReference type="Proteomes" id="UP000451565"/>
    </source>
</evidence>
<dbReference type="Pfam" id="PF00293">
    <property type="entry name" value="NUDIX"/>
    <property type="match status" value="1"/>
</dbReference>
<dbReference type="InterPro" id="IPR000086">
    <property type="entry name" value="NUDIX_hydrolase_dom"/>
</dbReference>
<proteinExistence type="predicted"/>
<sequence length="145" mass="15551">MQISRNAWDALQSGDSFAIAAALLIGSNGKTLLVRKRGTTAFMQPGGKIEPGEPAATALALALDEELGIQIDTAQAQFLGMFSATAANEPGFDVHCELFRVVINGPVHAAAEIEEAVWVDSHSYVQMQLAPLTQDHVMPIYLNRC</sequence>
<dbReference type="SUPFAM" id="SSF55811">
    <property type="entry name" value="Nudix"/>
    <property type="match status" value="1"/>
</dbReference>
<feature type="domain" description="Nudix hydrolase" evidence="3">
    <location>
        <begin position="14"/>
        <end position="145"/>
    </location>
</feature>
<dbReference type="AlphaFoldDB" id="A0A843YNZ1"/>
<dbReference type="GO" id="GO:0016787">
    <property type="term" value="F:hydrolase activity"/>
    <property type="evidence" value="ECO:0007669"/>
    <property type="project" value="UniProtKB-KW"/>
</dbReference>
<evidence type="ECO:0000313" key="4">
    <source>
        <dbReference type="EMBL" id="MQQ99272.1"/>
    </source>
</evidence>
<protein>
    <submittedName>
        <fullName evidence="4">NUDIX domain-containing protein</fullName>
    </submittedName>
</protein>
<comment type="caution">
    <text evidence="4">The sequence shown here is derived from an EMBL/GenBank/DDBJ whole genome shotgun (WGS) entry which is preliminary data.</text>
</comment>
<accession>A0A843YNZ1</accession>
<reference evidence="4 5" key="1">
    <citation type="submission" date="2019-10" db="EMBL/GenBank/DDBJ databases">
        <title>Glaciimonas soli sp. nov., a psychrophilic bacterium isolated from the forest soil of a high elevation mountain in Taiwan.</title>
        <authorList>
            <person name="Wang L.-T."/>
            <person name="Shieh W.Y."/>
        </authorList>
    </citation>
    <scope>NUCLEOTIDE SEQUENCE [LARGE SCALE GENOMIC DNA]</scope>
    <source>
        <strain evidence="4 5">GS1</strain>
    </source>
</reference>
<dbReference type="OrthoDB" id="5511555at2"/>
<organism evidence="4 5">
    <name type="scientific">Glaciimonas soli</name>
    <dbReference type="NCBI Taxonomy" id="2590999"/>
    <lineage>
        <taxon>Bacteria</taxon>
        <taxon>Pseudomonadati</taxon>
        <taxon>Pseudomonadota</taxon>
        <taxon>Betaproteobacteria</taxon>
        <taxon>Burkholderiales</taxon>
        <taxon>Oxalobacteraceae</taxon>
        <taxon>Glaciimonas</taxon>
    </lineage>
</organism>
<dbReference type="CDD" id="cd04690">
    <property type="entry name" value="NUDIX_Hydrolase"/>
    <property type="match status" value="1"/>
</dbReference>
<comment type="cofactor">
    <cofactor evidence="1">
        <name>Mg(2+)</name>
        <dbReference type="ChEBI" id="CHEBI:18420"/>
    </cofactor>
</comment>
<gene>
    <name evidence="4" type="ORF">GEV47_01050</name>
</gene>
<keyword evidence="2" id="KW-0378">Hydrolase</keyword>
<name>A0A843YNZ1_9BURK</name>